<organism evidence="1 2">
    <name type="scientific">Priestia megaterium (strain ATCC 12872 / QMB1551)</name>
    <name type="common">Bacillus megaterium</name>
    <dbReference type="NCBI Taxonomy" id="545693"/>
    <lineage>
        <taxon>Bacteria</taxon>
        <taxon>Bacillati</taxon>
        <taxon>Bacillota</taxon>
        <taxon>Bacilli</taxon>
        <taxon>Bacillales</taxon>
        <taxon>Bacillaceae</taxon>
        <taxon>Priestia</taxon>
    </lineage>
</organism>
<accession>D5E484</accession>
<name>D5E484_PRIM1</name>
<gene>
    <name evidence="1" type="ordered locus">BMQ_pBM70067</name>
</gene>
<sequence length="42" mass="4767">MKKGKIYTLIDGSERTITIDKGMVLREDVYIVGIRKGDLLNI</sequence>
<dbReference type="HOGENOM" id="CLU_3247343_0_0_9"/>
<keyword evidence="2" id="KW-1185">Reference proteome</keyword>
<keyword evidence="1" id="KW-0614">Plasmid</keyword>
<dbReference type="KEGG" id="bmq:BMQ_pBM70067"/>
<geneLocation type="plasmid" evidence="1 2">
    <name>pBM700</name>
</geneLocation>
<evidence type="ECO:0000313" key="2">
    <source>
        <dbReference type="Proteomes" id="UP000000935"/>
    </source>
</evidence>
<proteinExistence type="predicted"/>
<dbReference type="RefSeq" id="WP_013059997.1">
    <property type="nucleotide sequence ID" value="NC_014023.1"/>
</dbReference>
<reference evidence="1 2" key="1">
    <citation type="journal article" date="2011" name="J. Bacteriol.">
        <title>Genome sequences of the biotechnologically important Bacillus megaterium strains QM B1551 and DSM319.</title>
        <authorList>
            <person name="Eppinger M."/>
            <person name="Bunk B."/>
            <person name="Johns M.A."/>
            <person name="Edirisinghe J.N."/>
            <person name="Kutumbaka K.K."/>
            <person name="Koenig S.S."/>
            <person name="Huot Creasy H."/>
            <person name="Rosovitz M.J."/>
            <person name="Riley D.R."/>
            <person name="Daugherty S."/>
            <person name="Martin M."/>
            <person name="Elbourne L.D."/>
            <person name="Paulsen I."/>
            <person name="Biedendieck R."/>
            <person name="Braun C."/>
            <person name="Grayburn S."/>
            <person name="Dhingra S."/>
            <person name="Lukyanchuk V."/>
            <person name="Ball B."/>
            <person name="Ul-Qamar R."/>
            <person name="Seibel J."/>
            <person name="Bremer E."/>
            <person name="Jahn D."/>
            <person name="Ravel J."/>
            <person name="Vary P.S."/>
        </authorList>
    </citation>
    <scope>NUCLEOTIDE SEQUENCE [LARGE SCALE GENOMIC DNA]</scope>
    <source>
        <strain evidence="2">ATCC 12872 / QMB1551</strain>
        <plasmid evidence="1">pBM700</plasmid>
    </source>
</reference>
<dbReference type="EMBL" id="CP001990">
    <property type="protein sequence ID" value="ADE72609.1"/>
    <property type="molecule type" value="Genomic_DNA"/>
</dbReference>
<protein>
    <submittedName>
        <fullName evidence="1">Uncharacterized protein</fullName>
    </submittedName>
</protein>
<dbReference type="Proteomes" id="UP000000935">
    <property type="component" value="Plasmid pBM700"/>
</dbReference>
<dbReference type="AlphaFoldDB" id="D5E484"/>
<evidence type="ECO:0000313" key="1">
    <source>
        <dbReference type="EMBL" id="ADE72609.1"/>
    </source>
</evidence>